<dbReference type="InterPro" id="IPR003615">
    <property type="entry name" value="HNH_nuc"/>
</dbReference>
<proteinExistence type="predicted"/>
<dbReference type="RefSeq" id="WP_078787610.1">
    <property type="nucleotide sequence ID" value="NZ_FMTO01000009.1"/>
</dbReference>
<keyword evidence="2" id="KW-0378">Hydrolase</keyword>
<keyword evidence="3" id="KW-1185">Reference proteome</keyword>
<name>A0A1T4P075_9FIRM</name>
<accession>A0A1T4P075</accession>
<keyword evidence="2" id="KW-0540">Nuclease</keyword>
<evidence type="ECO:0000313" key="3">
    <source>
        <dbReference type="Proteomes" id="UP000189857"/>
    </source>
</evidence>
<dbReference type="AlphaFoldDB" id="A0A1T4P075"/>
<protein>
    <submittedName>
        <fullName evidence="2">HNH endonuclease</fullName>
    </submittedName>
</protein>
<dbReference type="OrthoDB" id="552713at2"/>
<dbReference type="EMBL" id="FUXA01000010">
    <property type="protein sequence ID" value="SJZ84762.1"/>
    <property type="molecule type" value="Genomic_DNA"/>
</dbReference>
<reference evidence="2 3" key="1">
    <citation type="submission" date="2017-02" db="EMBL/GenBank/DDBJ databases">
        <authorList>
            <person name="Peterson S.W."/>
        </authorList>
    </citation>
    <scope>NUCLEOTIDE SEQUENCE [LARGE SCALE GENOMIC DNA]</scope>
    <source>
        <strain evidence="2 3">ATCC 17233</strain>
    </source>
</reference>
<gene>
    <name evidence="2" type="ORF">SAMN02745110_01787</name>
</gene>
<evidence type="ECO:0000259" key="1">
    <source>
        <dbReference type="Pfam" id="PF13392"/>
    </source>
</evidence>
<evidence type="ECO:0000313" key="2">
    <source>
        <dbReference type="EMBL" id="SJZ84762.1"/>
    </source>
</evidence>
<dbReference type="GO" id="GO:0004519">
    <property type="term" value="F:endonuclease activity"/>
    <property type="evidence" value="ECO:0007669"/>
    <property type="project" value="UniProtKB-KW"/>
</dbReference>
<keyword evidence="2" id="KW-0255">Endonuclease</keyword>
<dbReference type="InterPro" id="IPR044925">
    <property type="entry name" value="His-Me_finger_sf"/>
</dbReference>
<dbReference type="Pfam" id="PF13392">
    <property type="entry name" value="HNH_3"/>
    <property type="match status" value="1"/>
</dbReference>
<feature type="domain" description="HNH nuclease" evidence="1">
    <location>
        <begin position="224"/>
        <end position="253"/>
    </location>
</feature>
<sequence length="346" mass="40948">MINVSKEWLYDQYIVQNKTVRQIADKCGYSKDTLAHKLSDYGIKKTLIKPYQEYEWLYNEYIVKGRTTKDIAKQFSVRQETIVRNCNNFGILRKAEPVFTKEFLYNEHIIKHKSMLQIAKETNRNNTTVRKYMDLYNIPVWTCHDNTNEYIDRNDGITDVKVFDAYGKYINTFTIDTSEIDKVKKYKWIIVEDNIVNGRTKYRVVTGKHPTIILGRYLLNIEDKDIIVDHTDNNPLNNCLSNLRRATRSQNQMNHGLQTNNTSGFTGVVKNKNKWHVQLRNKTKNYHFGNYKNLCDAVYARYIAECEIFGEFRNTQNDEEIFEQINLCNSKESIRRFVIELINSHK</sequence>
<dbReference type="Proteomes" id="UP000189857">
    <property type="component" value="Unassembled WGS sequence"/>
</dbReference>
<organism evidence="2 3">
    <name type="scientific">Eubacterium ruminantium</name>
    <dbReference type="NCBI Taxonomy" id="42322"/>
    <lineage>
        <taxon>Bacteria</taxon>
        <taxon>Bacillati</taxon>
        <taxon>Bacillota</taxon>
        <taxon>Clostridia</taxon>
        <taxon>Eubacteriales</taxon>
        <taxon>Eubacteriaceae</taxon>
        <taxon>Eubacterium</taxon>
    </lineage>
</organism>
<dbReference type="SUPFAM" id="SSF54060">
    <property type="entry name" value="His-Me finger endonucleases"/>
    <property type="match status" value="1"/>
</dbReference>